<dbReference type="AlphaFoldDB" id="A0A0F9K2W5"/>
<gene>
    <name evidence="1" type="ORF">LCGC14_1685350</name>
</gene>
<accession>A0A0F9K2W5</accession>
<name>A0A0F9K2W5_9ZZZZ</name>
<proteinExistence type="predicted"/>
<evidence type="ECO:0000313" key="1">
    <source>
        <dbReference type="EMBL" id="KKM16483.1"/>
    </source>
</evidence>
<sequence length="70" mass="8100">MSDYDWMVEPGLEVKVTGKSMSKLKINFEVGQYPKIDTLLNLKPFLEILEANDIVRLISLCELRLKCLKK</sequence>
<comment type="caution">
    <text evidence="1">The sequence shown here is derived from an EMBL/GenBank/DDBJ whole genome shotgun (WGS) entry which is preliminary data.</text>
</comment>
<reference evidence="1" key="1">
    <citation type="journal article" date="2015" name="Nature">
        <title>Complex archaea that bridge the gap between prokaryotes and eukaryotes.</title>
        <authorList>
            <person name="Spang A."/>
            <person name="Saw J.H."/>
            <person name="Jorgensen S.L."/>
            <person name="Zaremba-Niedzwiedzka K."/>
            <person name="Martijn J."/>
            <person name="Lind A.E."/>
            <person name="van Eijk R."/>
            <person name="Schleper C."/>
            <person name="Guy L."/>
            <person name="Ettema T.J."/>
        </authorList>
    </citation>
    <scope>NUCLEOTIDE SEQUENCE</scope>
</reference>
<dbReference type="EMBL" id="LAZR01014663">
    <property type="protein sequence ID" value="KKM16483.1"/>
    <property type="molecule type" value="Genomic_DNA"/>
</dbReference>
<protein>
    <submittedName>
        <fullName evidence="1">Uncharacterized protein</fullName>
    </submittedName>
</protein>
<organism evidence="1">
    <name type="scientific">marine sediment metagenome</name>
    <dbReference type="NCBI Taxonomy" id="412755"/>
    <lineage>
        <taxon>unclassified sequences</taxon>
        <taxon>metagenomes</taxon>
        <taxon>ecological metagenomes</taxon>
    </lineage>
</organism>